<evidence type="ECO:0000313" key="3">
    <source>
        <dbReference type="EMBL" id="ABR64377.1"/>
    </source>
</evidence>
<reference evidence="4" key="1">
    <citation type="submission" date="2007-06" db="EMBL/GenBank/DDBJ databases">
        <title>Complete sequence of Sinorhizobium medicae WSM419 plasmid pSMED02.</title>
        <authorList>
            <consortium name="US DOE Joint Genome Institute"/>
            <person name="Copeland A."/>
            <person name="Lucas S."/>
            <person name="Lapidus A."/>
            <person name="Barry K."/>
            <person name="Glavina del Rio T."/>
            <person name="Dalin E."/>
            <person name="Tice H."/>
            <person name="Pitluck S."/>
            <person name="Chain P."/>
            <person name="Malfatti S."/>
            <person name="Shin M."/>
            <person name="Vergez L."/>
            <person name="Schmutz J."/>
            <person name="Larimer F."/>
            <person name="Land M."/>
            <person name="Hauser L."/>
            <person name="Kyrpides N."/>
            <person name="Mikhailova N."/>
            <person name="Reeve W.G."/>
            <person name="Richardson P."/>
        </authorList>
    </citation>
    <scope>NUCLEOTIDE SEQUENCE [LARGE SCALE GENOMIC DNA]</scope>
    <source>
        <strain evidence="4">WSM419</strain>
        <plasmid evidence="4">Plasmid pSMED02</plasmid>
    </source>
</reference>
<accession>A6UL47</accession>
<dbReference type="InterPro" id="IPR010621">
    <property type="entry name" value="DUF1214"/>
</dbReference>
<dbReference type="InterPro" id="IPR037049">
    <property type="entry name" value="DUF1214_C_sf"/>
</dbReference>
<sequence length="435" mass="47788">MSPDQSREEIAYAVGLQAYLWGFPLYYYSRSTPKSVEVGGTFINDFRKYSELKTAKDRFVVTPNNVTIDAYATLDLTVEPVVIFVPSLSQPRWYIVQIGDSFDEIVRNIGGTKGAEPGVYIVTGPDFSGDVPGDMIQVKSRTKIGVAAVRILANGEADLPNAVEAQKGFHLMPLSAYLRDGLAHKAADPRPQMRLFESDAPEGIRYFDELGDAMTKRLPASADSQDFLVSSFKQIGLSVGGGFQWKSLDESTKKGLERAIKTGEQIVDSKWAATGEITNGWKYTFAGGRAGYDPGLRAALAKYEVGAQLSDHVIYPNTSVDDKGEPLNGSKRYVLHFDAGKLPPVSVFWNMAMYGSDMLFVENEFKRYSIGSTTDGLNKDADGSLTILIQKNKPADTANWLPAPEGDFNLTMRFYGPETTVLDGSYRLPAVRSVE</sequence>
<dbReference type="OrthoDB" id="9777345at2"/>
<dbReference type="EMBL" id="CP000740">
    <property type="protein sequence ID" value="ABR64377.1"/>
    <property type="molecule type" value="Genomic_DNA"/>
</dbReference>
<feature type="domain" description="DUF1254" evidence="2">
    <location>
        <begin position="43"/>
        <end position="173"/>
    </location>
</feature>
<reference evidence="3 4" key="2">
    <citation type="journal article" date="2010" name="Stand. Genomic Sci.">
        <title>Complete genome sequence of the Medicago microsymbiont Ensifer (Sinorhizobium) medicae strain WSM419.</title>
        <authorList>
            <person name="Reeve W."/>
            <person name="Chain P."/>
            <person name="O'Hara G."/>
            <person name="Ardley J."/>
            <person name="Nandesena K."/>
            <person name="Brau L."/>
            <person name="Tiwari R."/>
            <person name="Malfatti S."/>
            <person name="Kiss H."/>
            <person name="Lapidus A."/>
            <person name="Copeland A."/>
            <person name="Nolan M."/>
            <person name="Land M."/>
            <person name="Hauser L."/>
            <person name="Chang Y.J."/>
            <person name="Ivanova N."/>
            <person name="Mavromatis K."/>
            <person name="Markowitz V."/>
            <person name="Kyrpides N."/>
            <person name="Gollagher M."/>
            <person name="Yates R."/>
            <person name="Dilworth M."/>
            <person name="Howieson J."/>
        </authorList>
    </citation>
    <scope>NUCLEOTIDE SEQUENCE [LARGE SCALE GENOMIC DNA]</scope>
    <source>
        <strain evidence="3 4">WSM419</strain>
        <plasmid evidence="4">Plasmid pSMED02</plasmid>
    </source>
</reference>
<dbReference type="HOGENOM" id="CLU_027269_1_1_5"/>
<dbReference type="Pfam" id="PF06863">
    <property type="entry name" value="DUF1254"/>
    <property type="match status" value="1"/>
</dbReference>
<evidence type="ECO:0000313" key="4">
    <source>
        <dbReference type="Proteomes" id="UP000001108"/>
    </source>
</evidence>
<dbReference type="PANTHER" id="PTHR36509">
    <property type="entry name" value="BLL3101 PROTEIN"/>
    <property type="match status" value="1"/>
</dbReference>
<dbReference type="PATRIC" id="fig|366394.8.peg.2147"/>
<dbReference type="KEGG" id="smd:Smed_5642"/>
<dbReference type="SUPFAM" id="SSF160935">
    <property type="entry name" value="VPA0735-like"/>
    <property type="match status" value="1"/>
</dbReference>
<dbReference type="eggNOG" id="COG5361">
    <property type="taxonomic scope" value="Bacteria"/>
</dbReference>
<dbReference type="InterPro" id="IPR037050">
    <property type="entry name" value="DUF1254_sf"/>
</dbReference>
<evidence type="ECO:0008006" key="5">
    <source>
        <dbReference type="Google" id="ProtNLM"/>
    </source>
</evidence>
<gene>
    <name evidence="3" type="ordered locus">Smed_5642</name>
</gene>
<organism evidence="3 4">
    <name type="scientific">Sinorhizobium medicae (strain WSM419)</name>
    <name type="common">Ensifer medicae</name>
    <dbReference type="NCBI Taxonomy" id="366394"/>
    <lineage>
        <taxon>Bacteria</taxon>
        <taxon>Pseudomonadati</taxon>
        <taxon>Pseudomonadota</taxon>
        <taxon>Alphaproteobacteria</taxon>
        <taxon>Hyphomicrobiales</taxon>
        <taxon>Rhizobiaceae</taxon>
        <taxon>Sinorhizobium/Ensifer group</taxon>
        <taxon>Sinorhizobium</taxon>
    </lineage>
</organism>
<proteinExistence type="predicted"/>
<dbReference type="AlphaFoldDB" id="A6UL47"/>
<dbReference type="RefSeq" id="WP_011970485.1">
    <property type="nucleotide sequence ID" value="NC_009621.1"/>
</dbReference>
<protein>
    <recommendedName>
        <fullName evidence="5">DUF1254 domain-containing protein</fullName>
    </recommendedName>
</protein>
<name>A6UL47_SINMW</name>
<dbReference type="Proteomes" id="UP000001108">
    <property type="component" value="Plasmid pSMED02"/>
</dbReference>
<evidence type="ECO:0000259" key="2">
    <source>
        <dbReference type="Pfam" id="PF06863"/>
    </source>
</evidence>
<evidence type="ECO:0000259" key="1">
    <source>
        <dbReference type="Pfam" id="PF06742"/>
    </source>
</evidence>
<dbReference type="Pfam" id="PF06742">
    <property type="entry name" value="DUF1214"/>
    <property type="match status" value="1"/>
</dbReference>
<keyword evidence="3" id="KW-0614">Plasmid</keyword>
<dbReference type="PANTHER" id="PTHR36509:SF2">
    <property type="entry name" value="BLL3101 PROTEIN"/>
    <property type="match status" value="1"/>
</dbReference>
<dbReference type="GeneID" id="61613264"/>
<feature type="domain" description="DUF1214" evidence="1">
    <location>
        <begin position="314"/>
        <end position="418"/>
    </location>
</feature>
<dbReference type="Gene3D" id="2.60.120.600">
    <property type="entry name" value="Domain of unknown function DUF1214, C-terminal domain"/>
    <property type="match status" value="1"/>
</dbReference>
<dbReference type="InterPro" id="IPR010679">
    <property type="entry name" value="DUF1254"/>
</dbReference>
<dbReference type="Gene3D" id="2.60.40.1610">
    <property type="entry name" value="Domain of unknown function DUF1254"/>
    <property type="match status" value="1"/>
</dbReference>
<geneLocation type="plasmid" evidence="3 4">
    <name>pSMED02</name>
</geneLocation>